<sequence>MAVGETAAFPSLRRRLSRQESTTRRFPDRHGFNPSQLLDPFSFLIFPFLFPTLLNSDRARTWLSMLCLILFLSTLYFVVSPFAQLQDWHERTVLNNTLESWIEVEEEVALHRLLANISPGGRNVPDAARGSVIASPSRVHPPYYFQWVRDAAITTATLLDIYLDDPPSPLSSNISAILDDYATLQLQLQRTANRSGTFADLSGLGEPKFHANGSPFNDDWGRPQRDGPALRAITMMKYIRAYNASYPSLWTIANGRTWFDRFYSPSLPPNSIIKADLEYVARYWDASGFDLWEEAQGRHFFTAMVQLKALREGAGLARAFGDEGAAAWYLAQAQPLEGLVRSFWDGNKGYLVATLASQRSGLDCAILLGSLHGYPSSGFASQPIYPPYSDEVLASLLAFTKDQAFRFPINSAEPSEDSRSMRGVGLGRYPEDVYDGYGIDPQGGHPWFLCTSSPAQVLYRTASYLASQPNFTITSLGLPFYTALLGPSSPVTLQPDVPYQSTGLEFRSILQRLRSTGDEFLEVVRRHASREGSMSEEFDRVTGFERGARDLTWSYGAFLDAARARREMLLA</sequence>
<dbReference type="PRINTS" id="PR00736">
    <property type="entry name" value="GLHYDRLASE15"/>
</dbReference>
<comment type="similarity">
    <text evidence="2">Belongs to the glycosyl hydrolase 15 family.</text>
</comment>
<evidence type="ECO:0000259" key="11">
    <source>
        <dbReference type="Pfam" id="PF00723"/>
    </source>
</evidence>
<keyword evidence="4" id="KW-0378">Hydrolase</keyword>
<feature type="transmembrane region" description="Helical" evidence="10">
    <location>
        <begin position="61"/>
        <end position="79"/>
    </location>
</feature>
<keyword evidence="13" id="KW-1185">Reference proteome</keyword>
<dbReference type="GeneID" id="54555785"/>
<evidence type="ECO:0000256" key="10">
    <source>
        <dbReference type="SAM" id="Phobius"/>
    </source>
</evidence>
<dbReference type="AlphaFoldDB" id="A0A6A6JRY1"/>
<dbReference type="InterPro" id="IPR011613">
    <property type="entry name" value="GH15-like"/>
</dbReference>
<keyword evidence="6" id="KW-0326">Glycosidase</keyword>
<dbReference type="SUPFAM" id="SSF48208">
    <property type="entry name" value="Six-hairpin glycosidases"/>
    <property type="match status" value="1"/>
</dbReference>
<name>A0A6A6JRY1_WESOR</name>
<comment type="catalytic activity">
    <reaction evidence="1">
        <text>Hydrolysis of terminal (1-&gt;4)-linked alpha-D-glucose residues successively from non-reducing ends of the chains with release of beta-D-glucose.</text>
        <dbReference type="EC" id="3.2.1.3"/>
    </reaction>
</comment>
<evidence type="ECO:0000256" key="6">
    <source>
        <dbReference type="ARBA" id="ARBA00023295"/>
    </source>
</evidence>
<evidence type="ECO:0000313" key="13">
    <source>
        <dbReference type="Proteomes" id="UP000800097"/>
    </source>
</evidence>
<dbReference type="PANTHER" id="PTHR31616:SF9">
    <property type="entry name" value="GLUCOAMYLASE, INTRACELLULAR SPORULATION-SPECIFIC"/>
    <property type="match status" value="1"/>
</dbReference>
<dbReference type="Pfam" id="PF00723">
    <property type="entry name" value="Glyco_hydro_15"/>
    <property type="match status" value="1"/>
</dbReference>
<evidence type="ECO:0000256" key="7">
    <source>
        <dbReference type="ARBA" id="ARBA00023326"/>
    </source>
</evidence>
<dbReference type="PANTHER" id="PTHR31616">
    <property type="entry name" value="TREHALASE"/>
    <property type="match status" value="1"/>
</dbReference>
<organism evidence="12 13">
    <name type="scientific">Westerdykella ornata</name>
    <dbReference type="NCBI Taxonomy" id="318751"/>
    <lineage>
        <taxon>Eukaryota</taxon>
        <taxon>Fungi</taxon>
        <taxon>Dikarya</taxon>
        <taxon>Ascomycota</taxon>
        <taxon>Pezizomycotina</taxon>
        <taxon>Dothideomycetes</taxon>
        <taxon>Pleosporomycetidae</taxon>
        <taxon>Pleosporales</taxon>
        <taxon>Sporormiaceae</taxon>
        <taxon>Westerdykella</taxon>
    </lineage>
</organism>
<evidence type="ECO:0000313" key="12">
    <source>
        <dbReference type="EMBL" id="KAF2279015.1"/>
    </source>
</evidence>
<evidence type="ECO:0000256" key="2">
    <source>
        <dbReference type="ARBA" id="ARBA00006188"/>
    </source>
</evidence>
<evidence type="ECO:0000256" key="5">
    <source>
        <dbReference type="ARBA" id="ARBA00023277"/>
    </source>
</evidence>
<keyword evidence="5" id="KW-0119">Carbohydrate metabolism</keyword>
<feature type="transmembrane region" description="Helical" evidence="10">
    <location>
        <begin position="37"/>
        <end position="54"/>
    </location>
</feature>
<evidence type="ECO:0000256" key="9">
    <source>
        <dbReference type="ARBA" id="ARBA00033473"/>
    </source>
</evidence>
<protein>
    <recommendedName>
        <fullName evidence="3">glucan 1,4-alpha-glucosidase</fullName>
        <ecNumber evidence="3">3.2.1.3</ecNumber>
    </recommendedName>
    <alternativeName>
        <fullName evidence="9">1,4-alpha-D-glucan glucohydrolase</fullName>
    </alternativeName>
    <alternativeName>
        <fullName evidence="8">Glucan 1,4-alpha-glucosidase</fullName>
    </alternativeName>
</protein>
<dbReference type="InterPro" id="IPR012341">
    <property type="entry name" value="6hp_glycosidase-like_sf"/>
</dbReference>
<dbReference type="Gene3D" id="1.50.10.10">
    <property type="match status" value="1"/>
</dbReference>
<keyword evidence="7" id="KW-0624">Polysaccharide degradation</keyword>
<dbReference type="OrthoDB" id="6123450at2759"/>
<dbReference type="InterPro" id="IPR000165">
    <property type="entry name" value="Glucoamylase"/>
</dbReference>
<gene>
    <name evidence="12" type="ORF">EI97DRAFT_499520</name>
</gene>
<dbReference type="InterPro" id="IPR046966">
    <property type="entry name" value="Glucoamylase_active_site"/>
</dbReference>
<keyword evidence="10" id="KW-1133">Transmembrane helix</keyword>
<evidence type="ECO:0000256" key="1">
    <source>
        <dbReference type="ARBA" id="ARBA00001863"/>
    </source>
</evidence>
<reference evidence="12" key="1">
    <citation type="journal article" date="2020" name="Stud. Mycol.">
        <title>101 Dothideomycetes genomes: a test case for predicting lifestyles and emergence of pathogens.</title>
        <authorList>
            <person name="Haridas S."/>
            <person name="Albert R."/>
            <person name="Binder M."/>
            <person name="Bloem J."/>
            <person name="Labutti K."/>
            <person name="Salamov A."/>
            <person name="Andreopoulos B."/>
            <person name="Baker S."/>
            <person name="Barry K."/>
            <person name="Bills G."/>
            <person name="Bluhm B."/>
            <person name="Cannon C."/>
            <person name="Castanera R."/>
            <person name="Culley D."/>
            <person name="Daum C."/>
            <person name="Ezra D."/>
            <person name="Gonzalez J."/>
            <person name="Henrissat B."/>
            <person name="Kuo A."/>
            <person name="Liang C."/>
            <person name="Lipzen A."/>
            <person name="Lutzoni F."/>
            <person name="Magnuson J."/>
            <person name="Mondo S."/>
            <person name="Nolan M."/>
            <person name="Ohm R."/>
            <person name="Pangilinan J."/>
            <person name="Park H.-J."/>
            <person name="Ramirez L."/>
            <person name="Alfaro M."/>
            <person name="Sun H."/>
            <person name="Tritt A."/>
            <person name="Yoshinaga Y."/>
            <person name="Zwiers L.-H."/>
            <person name="Turgeon B."/>
            <person name="Goodwin S."/>
            <person name="Spatafora J."/>
            <person name="Crous P."/>
            <person name="Grigoriev I."/>
        </authorList>
    </citation>
    <scope>NUCLEOTIDE SEQUENCE</scope>
    <source>
        <strain evidence="12">CBS 379.55</strain>
    </source>
</reference>
<evidence type="ECO:0000256" key="3">
    <source>
        <dbReference type="ARBA" id="ARBA00012593"/>
    </source>
</evidence>
<dbReference type="InterPro" id="IPR008928">
    <property type="entry name" value="6-hairpin_glycosidase_sf"/>
</dbReference>
<dbReference type="EMBL" id="ML986487">
    <property type="protein sequence ID" value="KAF2279015.1"/>
    <property type="molecule type" value="Genomic_DNA"/>
</dbReference>
<dbReference type="GO" id="GO:0000272">
    <property type="term" value="P:polysaccharide catabolic process"/>
    <property type="evidence" value="ECO:0007669"/>
    <property type="project" value="UniProtKB-KW"/>
</dbReference>
<dbReference type="GO" id="GO:0004339">
    <property type="term" value="F:glucan 1,4-alpha-glucosidase activity"/>
    <property type="evidence" value="ECO:0007669"/>
    <property type="project" value="UniProtKB-EC"/>
</dbReference>
<proteinExistence type="inferred from homology"/>
<keyword evidence="10" id="KW-0812">Transmembrane</keyword>
<dbReference type="GO" id="GO:0000324">
    <property type="term" value="C:fungal-type vacuole"/>
    <property type="evidence" value="ECO:0007669"/>
    <property type="project" value="TreeGrafter"/>
</dbReference>
<dbReference type="RefSeq" id="XP_033656554.1">
    <property type="nucleotide sequence ID" value="XM_033802610.1"/>
</dbReference>
<keyword evidence="10" id="KW-0472">Membrane</keyword>
<accession>A0A6A6JRY1</accession>
<dbReference type="EC" id="3.2.1.3" evidence="3"/>
<evidence type="ECO:0000256" key="4">
    <source>
        <dbReference type="ARBA" id="ARBA00022801"/>
    </source>
</evidence>
<dbReference type="PROSITE" id="PS00820">
    <property type="entry name" value="GLUCOAMYLASE"/>
    <property type="match status" value="1"/>
</dbReference>
<evidence type="ECO:0000256" key="8">
    <source>
        <dbReference type="ARBA" id="ARBA00033442"/>
    </source>
</evidence>
<feature type="domain" description="GH15-like" evidence="11">
    <location>
        <begin position="108"/>
        <end position="562"/>
    </location>
</feature>
<dbReference type="Proteomes" id="UP000800097">
    <property type="component" value="Unassembled WGS sequence"/>
</dbReference>